<dbReference type="Gene3D" id="1.10.10.10">
    <property type="entry name" value="Winged helix-like DNA-binding domain superfamily/Winged helix DNA-binding domain"/>
    <property type="match status" value="1"/>
</dbReference>
<dbReference type="InterPro" id="IPR036388">
    <property type="entry name" value="WH-like_DNA-bd_sf"/>
</dbReference>
<proteinExistence type="predicted"/>
<comment type="caution">
    <text evidence="2">The sequence shown here is derived from an EMBL/GenBank/DDBJ whole genome shotgun (WGS) entry which is preliminary data.</text>
</comment>
<dbReference type="EMBL" id="RKLT01000009">
    <property type="protein sequence ID" value="MBX0296700.1"/>
    <property type="molecule type" value="Genomic_DNA"/>
</dbReference>
<evidence type="ECO:0000313" key="2">
    <source>
        <dbReference type="EMBL" id="MBX0296700.1"/>
    </source>
</evidence>
<evidence type="ECO:0000313" key="3">
    <source>
        <dbReference type="Proteomes" id="UP001430455"/>
    </source>
</evidence>
<accession>A0AAW4PFF0</accession>
<sequence length="109" mass="12585">MSSEPCHPNNAPRVDQLFELLSHTLRREIILFFENDADSQTATVDDLVSHLAGRVPTVNEDDLEIKLTHVHLPKLAGVGWLDYDRRTETVRYYGHDHAERWLEDLCTAF</sequence>
<name>A0AAW4PFF0_9EURY</name>
<dbReference type="Proteomes" id="UP001430455">
    <property type="component" value="Unassembled WGS sequence"/>
</dbReference>
<dbReference type="Pfam" id="PF24035">
    <property type="entry name" value="DUF7344"/>
    <property type="match status" value="1"/>
</dbReference>
<evidence type="ECO:0000259" key="1">
    <source>
        <dbReference type="Pfam" id="PF24035"/>
    </source>
</evidence>
<protein>
    <submittedName>
        <fullName evidence="2">ArsR family transcriptional regulator</fullName>
    </submittedName>
</protein>
<gene>
    <name evidence="2" type="ORF">EGH23_17620</name>
</gene>
<reference evidence="2 3" key="1">
    <citation type="submission" date="2021-06" db="EMBL/GenBank/DDBJ databases">
        <title>Halomicroarcula sp. a new haloarchaeum isolated from saline soil.</title>
        <authorList>
            <person name="Duran-Viseras A."/>
            <person name="Sanchez-Porro C."/>
            <person name="Ventosa A."/>
        </authorList>
    </citation>
    <scope>NUCLEOTIDE SEQUENCE [LARGE SCALE GENOMIC DNA]</scope>
    <source>
        <strain evidence="2 3">F27</strain>
    </source>
</reference>
<dbReference type="AlphaFoldDB" id="A0AAW4PFF0"/>
<dbReference type="InterPro" id="IPR055768">
    <property type="entry name" value="DUF7344"/>
</dbReference>
<dbReference type="RefSeq" id="WP_220581290.1">
    <property type="nucleotide sequence ID" value="NZ_RKLT01000009.1"/>
</dbReference>
<feature type="domain" description="DUF7344" evidence="1">
    <location>
        <begin position="18"/>
        <end position="91"/>
    </location>
</feature>
<organism evidence="2 3">
    <name type="scientific">Haloarcula nitratireducens</name>
    <dbReference type="NCBI Taxonomy" id="2487749"/>
    <lineage>
        <taxon>Archaea</taxon>
        <taxon>Methanobacteriati</taxon>
        <taxon>Methanobacteriota</taxon>
        <taxon>Stenosarchaea group</taxon>
        <taxon>Halobacteria</taxon>
        <taxon>Halobacteriales</taxon>
        <taxon>Haloarculaceae</taxon>
        <taxon>Haloarcula</taxon>
    </lineage>
</organism>
<keyword evidence="3" id="KW-1185">Reference proteome</keyword>